<gene>
    <name evidence="1" type="ORF">LCGC14_1472680</name>
</gene>
<proteinExistence type="predicted"/>
<dbReference type="EMBL" id="LAZR01010378">
    <property type="protein sequence ID" value="KKM67270.1"/>
    <property type="molecule type" value="Genomic_DNA"/>
</dbReference>
<protein>
    <submittedName>
        <fullName evidence="1">Uncharacterized protein</fullName>
    </submittedName>
</protein>
<comment type="caution">
    <text evidence="1">The sequence shown here is derived from an EMBL/GenBank/DDBJ whole genome shotgun (WGS) entry which is preliminary data.</text>
</comment>
<dbReference type="AlphaFoldDB" id="A0A0F9LSE8"/>
<sequence>MIEDIQIAPTKFRRANCKKCKKKINGLKIRSCVKGRLYWGYLCENCSREELERMPK</sequence>
<organism evidence="1">
    <name type="scientific">marine sediment metagenome</name>
    <dbReference type="NCBI Taxonomy" id="412755"/>
    <lineage>
        <taxon>unclassified sequences</taxon>
        <taxon>metagenomes</taxon>
        <taxon>ecological metagenomes</taxon>
    </lineage>
</organism>
<feature type="non-terminal residue" evidence="1">
    <location>
        <position position="56"/>
    </location>
</feature>
<reference evidence="1" key="1">
    <citation type="journal article" date="2015" name="Nature">
        <title>Complex archaea that bridge the gap between prokaryotes and eukaryotes.</title>
        <authorList>
            <person name="Spang A."/>
            <person name="Saw J.H."/>
            <person name="Jorgensen S.L."/>
            <person name="Zaremba-Niedzwiedzka K."/>
            <person name="Martijn J."/>
            <person name="Lind A.E."/>
            <person name="van Eijk R."/>
            <person name="Schleper C."/>
            <person name="Guy L."/>
            <person name="Ettema T.J."/>
        </authorList>
    </citation>
    <scope>NUCLEOTIDE SEQUENCE</scope>
</reference>
<name>A0A0F9LSE8_9ZZZZ</name>
<evidence type="ECO:0000313" key="1">
    <source>
        <dbReference type="EMBL" id="KKM67270.1"/>
    </source>
</evidence>
<accession>A0A0F9LSE8</accession>